<reference evidence="2" key="1">
    <citation type="submission" date="2023-10" db="EMBL/GenBank/DDBJ databases">
        <authorList>
            <person name="Chen Y."/>
            <person name="Shah S."/>
            <person name="Dougan E. K."/>
            <person name="Thang M."/>
            <person name="Chan C."/>
        </authorList>
    </citation>
    <scope>NUCLEOTIDE SEQUENCE [LARGE SCALE GENOMIC DNA]</scope>
</reference>
<proteinExistence type="predicted"/>
<feature type="region of interest" description="Disordered" evidence="1">
    <location>
        <begin position="1"/>
        <end position="33"/>
    </location>
</feature>
<evidence type="ECO:0008006" key="4">
    <source>
        <dbReference type="Google" id="ProtNLM"/>
    </source>
</evidence>
<feature type="compositionally biased region" description="Basic residues" evidence="1">
    <location>
        <begin position="1"/>
        <end position="21"/>
    </location>
</feature>
<dbReference type="EMBL" id="CAUYUJ010015360">
    <property type="protein sequence ID" value="CAK0852963.1"/>
    <property type="molecule type" value="Genomic_DNA"/>
</dbReference>
<sequence>MAKSKRSVMTKIVKSKSRAARASRVDSAPDHASELTDNLQKFRLGWDQQAAEHKINREIAAHIQRAFGDNIDVPSGATDDPNAPPPCDKEQCLIDAVKAGVATTDMTAKIAQLWETAKKEDKSLADAHKKVGRPYKAQRDFRNKWAKCEANKMMKELIGQVKGKYKTFGMIWKEEGKDQIAFDIATNVATDCLTKHSQGSTLHGRPWIRKHPQKKYREFLVIEESAEMNDKEVWGYSEVPVGPAVPSEPTGSAGGSGLSPLPAGHEPSVDGDSDATSKQKKLSPEDKKLRKELTTKLAKLKPLKKEAAEACADCTELASVIASSPAWEYANNEPALRGLRKARGEFDAAKTKPTFWSAWMIEDNFPSYAVSRFKTDYIATELARTDTIRKLFETLQTEAGNLKRMHAVRK</sequence>
<evidence type="ECO:0000256" key="1">
    <source>
        <dbReference type="SAM" id="MobiDB-lite"/>
    </source>
</evidence>
<evidence type="ECO:0000313" key="3">
    <source>
        <dbReference type="Proteomes" id="UP001189429"/>
    </source>
</evidence>
<feature type="compositionally biased region" description="Basic and acidic residues" evidence="1">
    <location>
        <begin position="23"/>
        <end position="33"/>
    </location>
</feature>
<name>A0ABN9U456_9DINO</name>
<protein>
    <recommendedName>
        <fullName evidence="4">Myb/SANT-like domain-containing protein</fullName>
    </recommendedName>
</protein>
<evidence type="ECO:0000313" key="2">
    <source>
        <dbReference type="EMBL" id="CAK0852963.1"/>
    </source>
</evidence>
<organism evidence="2 3">
    <name type="scientific">Prorocentrum cordatum</name>
    <dbReference type="NCBI Taxonomy" id="2364126"/>
    <lineage>
        <taxon>Eukaryota</taxon>
        <taxon>Sar</taxon>
        <taxon>Alveolata</taxon>
        <taxon>Dinophyceae</taxon>
        <taxon>Prorocentrales</taxon>
        <taxon>Prorocentraceae</taxon>
        <taxon>Prorocentrum</taxon>
    </lineage>
</organism>
<gene>
    <name evidence="2" type="ORF">PCOR1329_LOCUS44597</name>
</gene>
<keyword evidence="3" id="KW-1185">Reference proteome</keyword>
<comment type="caution">
    <text evidence="2">The sequence shown here is derived from an EMBL/GenBank/DDBJ whole genome shotgun (WGS) entry which is preliminary data.</text>
</comment>
<feature type="region of interest" description="Disordered" evidence="1">
    <location>
        <begin position="244"/>
        <end position="288"/>
    </location>
</feature>
<dbReference type="Proteomes" id="UP001189429">
    <property type="component" value="Unassembled WGS sequence"/>
</dbReference>
<accession>A0ABN9U456</accession>